<evidence type="ECO:0000259" key="1">
    <source>
        <dbReference type="PROSITE" id="PS50011"/>
    </source>
</evidence>
<dbReference type="PROSITE" id="PS00108">
    <property type="entry name" value="PROTEIN_KINASE_ST"/>
    <property type="match status" value="1"/>
</dbReference>
<proteinExistence type="predicted"/>
<dbReference type="SMART" id="SM00220">
    <property type="entry name" value="S_TKc"/>
    <property type="match status" value="1"/>
</dbReference>
<comment type="caution">
    <text evidence="2">The sequence shown here is derived from an EMBL/GenBank/DDBJ whole genome shotgun (WGS) entry which is preliminary data.</text>
</comment>
<evidence type="ECO:0000313" key="2">
    <source>
        <dbReference type="EMBL" id="KAK8891809.1"/>
    </source>
</evidence>
<keyword evidence="3" id="KW-1185">Reference proteome</keyword>
<dbReference type="InterPro" id="IPR008271">
    <property type="entry name" value="Ser/Thr_kinase_AS"/>
</dbReference>
<dbReference type="Gene3D" id="3.30.200.20">
    <property type="entry name" value="Phosphorylase Kinase, domain 1"/>
    <property type="match status" value="1"/>
</dbReference>
<dbReference type="Pfam" id="PF00069">
    <property type="entry name" value="Pkinase"/>
    <property type="match status" value="1"/>
</dbReference>
<dbReference type="InterPro" id="IPR011009">
    <property type="entry name" value="Kinase-like_dom_sf"/>
</dbReference>
<dbReference type="SUPFAM" id="SSF56112">
    <property type="entry name" value="Protein kinase-like (PK-like)"/>
    <property type="match status" value="1"/>
</dbReference>
<dbReference type="InterPro" id="IPR000719">
    <property type="entry name" value="Prot_kinase_dom"/>
</dbReference>
<organism evidence="2 3">
    <name type="scientific">Tritrichomonas musculus</name>
    <dbReference type="NCBI Taxonomy" id="1915356"/>
    <lineage>
        <taxon>Eukaryota</taxon>
        <taxon>Metamonada</taxon>
        <taxon>Parabasalia</taxon>
        <taxon>Tritrichomonadida</taxon>
        <taxon>Tritrichomonadidae</taxon>
        <taxon>Tritrichomonas</taxon>
    </lineage>
</organism>
<reference evidence="2 3" key="1">
    <citation type="submission" date="2024-04" db="EMBL/GenBank/DDBJ databases">
        <title>Tritrichomonas musculus Genome.</title>
        <authorList>
            <person name="Alves-Ferreira E."/>
            <person name="Grigg M."/>
            <person name="Lorenzi H."/>
            <person name="Galac M."/>
        </authorList>
    </citation>
    <scope>NUCLEOTIDE SEQUENCE [LARGE SCALE GENOMIC DNA]</scope>
    <source>
        <strain evidence="2 3">EAF2021</strain>
    </source>
</reference>
<evidence type="ECO:0000313" key="3">
    <source>
        <dbReference type="Proteomes" id="UP001470230"/>
    </source>
</evidence>
<feature type="domain" description="Protein kinase" evidence="1">
    <location>
        <begin position="14"/>
        <end position="268"/>
    </location>
</feature>
<accession>A0ABR2KL08</accession>
<dbReference type="PANTHER" id="PTHR24347">
    <property type="entry name" value="SERINE/THREONINE-PROTEIN KINASE"/>
    <property type="match status" value="1"/>
</dbReference>
<dbReference type="Proteomes" id="UP001470230">
    <property type="component" value="Unassembled WGS sequence"/>
</dbReference>
<gene>
    <name evidence="2" type="ORF">M9Y10_029029</name>
</gene>
<protein>
    <recommendedName>
        <fullName evidence="1">Protein kinase domain-containing protein</fullName>
    </recommendedName>
</protein>
<dbReference type="Gene3D" id="1.10.510.10">
    <property type="entry name" value="Transferase(Phosphotransferase) domain 1"/>
    <property type="match status" value="1"/>
</dbReference>
<name>A0ABR2KL08_9EUKA</name>
<dbReference type="PROSITE" id="PS50011">
    <property type="entry name" value="PROTEIN_KINASE_DOM"/>
    <property type="match status" value="1"/>
</dbReference>
<sequence length="308" mass="35701">MNKSTPIPTFVGPYRLSQVIFETFNSIVFESYHPERCQKLAIKLIKKQGVKPQVIHDEYQIMQEVNCDYIMPLYDQFDLPEYCALVMPLATGGDLFEYIYANGAIEEHAACQIIHTALLALRHLNNLGIWHRDIKPENFFFMDDSLTEINIKLGDLGFAKHFSDGELSDDWIGTASYCAPEIHKKIKYDKSVDIWSLGVTMYVILSSESPFPIEEKEMLYAITQGIYDFNSSSWDEISEEAKDLIRRMMNINPSNRITVDEALQHPWFQVYFPDHNKPRLEREIQGSTRISSPFDVADEYDEDLFQIN</sequence>
<dbReference type="EMBL" id="JAPFFF010000004">
    <property type="protein sequence ID" value="KAK8891809.1"/>
    <property type="molecule type" value="Genomic_DNA"/>
</dbReference>